<evidence type="ECO:0000313" key="3">
    <source>
        <dbReference type="Proteomes" id="UP001209540"/>
    </source>
</evidence>
<protein>
    <submittedName>
        <fullName evidence="2">Uncharacterized protein</fullName>
    </submittedName>
</protein>
<reference evidence="2" key="1">
    <citation type="journal article" date="2022" name="IScience">
        <title>Evolution of zygomycete secretomes and the origins of terrestrial fungal ecologies.</title>
        <authorList>
            <person name="Chang Y."/>
            <person name="Wang Y."/>
            <person name="Mondo S."/>
            <person name="Ahrendt S."/>
            <person name="Andreopoulos W."/>
            <person name="Barry K."/>
            <person name="Beard J."/>
            <person name="Benny G.L."/>
            <person name="Blankenship S."/>
            <person name="Bonito G."/>
            <person name="Cuomo C."/>
            <person name="Desiro A."/>
            <person name="Gervers K.A."/>
            <person name="Hundley H."/>
            <person name="Kuo A."/>
            <person name="LaButti K."/>
            <person name="Lang B.F."/>
            <person name="Lipzen A."/>
            <person name="O'Donnell K."/>
            <person name="Pangilinan J."/>
            <person name="Reynolds N."/>
            <person name="Sandor L."/>
            <person name="Smith M.E."/>
            <person name="Tsang A."/>
            <person name="Grigoriev I.V."/>
            <person name="Stajich J.E."/>
            <person name="Spatafora J.W."/>
        </authorList>
    </citation>
    <scope>NUCLEOTIDE SEQUENCE</scope>
    <source>
        <strain evidence="2">RSA 2281</strain>
    </source>
</reference>
<dbReference type="EMBL" id="JAIXMP010000010">
    <property type="protein sequence ID" value="KAI9266861.1"/>
    <property type="molecule type" value="Genomic_DNA"/>
</dbReference>
<accession>A0AAD5K311</accession>
<organism evidence="2 3">
    <name type="scientific">Phascolomyces articulosus</name>
    <dbReference type="NCBI Taxonomy" id="60185"/>
    <lineage>
        <taxon>Eukaryota</taxon>
        <taxon>Fungi</taxon>
        <taxon>Fungi incertae sedis</taxon>
        <taxon>Mucoromycota</taxon>
        <taxon>Mucoromycotina</taxon>
        <taxon>Mucoromycetes</taxon>
        <taxon>Mucorales</taxon>
        <taxon>Lichtheimiaceae</taxon>
        <taxon>Phascolomyces</taxon>
    </lineage>
</organism>
<sequence>MCFLSSLSSIVVAAIIILLIVAPHQQAQSYCVYNLMNDNTEIPITQISGQEGPSSSTRYYSGGLIPGGEGSCCPYTNKQCSEGPNKDHIVKFKVSAYHITCPAGGYIEFGGNYLEPTFHVFYANHTPFDYDLEEKAILV</sequence>
<reference evidence="2" key="2">
    <citation type="submission" date="2023-02" db="EMBL/GenBank/DDBJ databases">
        <authorList>
            <consortium name="DOE Joint Genome Institute"/>
            <person name="Mondo S.J."/>
            <person name="Chang Y."/>
            <person name="Wang Y."/>
            <person name="Ahrendt S."/>
            <person name="Andreopoulos W."/>
            <person name="Barry K."/>
            <person name="Beard J."/>
            <person name="Benny G.L."/>
            <person name="Blankenship S."/>
            <person name="Bonito G."/>
            <person name="Cuomo C."/>
            <person name="Desiro A."/>
            <person name="Gervers K.A."/>
            <person name="Hundley H."/>
            <person name="Kuo A."/>
            <person name="LaButti K."/>
            <person name="Lang B.F."/>
            <person name="Lipzen A."/>
            <person name="O'Donnell K."/>
            <person name="Pangilinan J."/>
            <person name="Reynolds N."/>
            <person name="Sandor L."/>
            <person name="Smith M.W."/>
            <person name="Tsang A."/>
            <person name="Grigoriev I.V."/>
            <person name="Stajich J.E."/>
            <person name="Spatafora J.W."/>
        </authorList>
    </citation>
    <scope>NUCLEOTIDE SEQUENCE</scope>
    <source>
        <strain evidence="2">RSA 2281</strain>
    </source>
</reference>
<feature type="signal peptide" evidence="1">
    <location>
        <begin position="1"/>
        <end position="29"/>
    </location>
</feature>
<proteinExistence type="predicted"/>
<name>A0AAD5K311_9FUNG</name>
<dbReference type="AlphaFoldDB" id="A0AAD5K311"/>
<keyword evidence="1" id="KW-0732">Signal</keyword>
<evidence type="ECO:0000313" key="2">
    <source>
        <dbReference type="EMBL" id="KAI9266861.1"/>
    </source>
</evidence>
<comment type="caution">
    <text evidence="2">The sequence shown here is derived from an EMBL/GenBank/DDBJ whole genome shotgun (WGS) entry which is preliminary data.</text>
</comment>
<dbReference type="Proteomes" id="UP001209540">
    <property type="component" value="Unassembled WGS sequence"/>
</dbReference>
<evidence type="ECO:0000256" key="1">
    <source>
        <dbReference type="SAM" id="SignalP"/>
    </source>
</evidence>
<keyword evidence="3" id="KW-1185">Reference proteome</keyword>
<gene>
    <name evidence="2" type="ORF">BDA99DRAFT_558894</name>
</gene>
<feature type="chain" id="PRO_5042042690" evidence="1">
    <location>
        <begin position="30"/>
        <end position="139"/>
    </location>
</feature>